<evidence type="ECO:0000313" key="2">
    <source>
        <dbReference type="Proteomes" id="UP000008912"/>
    </source>
</evidence>
<reference evidence="1" key="2">
    <citation type="submission" date="2025-08" db="UniProtKB">
        <authorList>
            <consortium name="Ensembl"/>
        </authorList>
    </citation>
    <scope>IDENTIFICATION</scope>
</reference>
<organism evidence="1 2">
    <name type="scientific">Ailuropoda melanoleuca</name>
    <name type="common">Giant panda</name>
    <dbReference type="NCBI Taxonomy" id="9646"/>
    <lineage>
        <taxon>Eukaryota</taxon>
        <taxon>Metazoa</taxon>
        <taxon>Chordata</taxon>
        <taxon>Craniata</taxon>
        <taxon>Vertebrata</taxon>
        <taxon>Euteleostomi</taxon>
        <taxon>Mammalia</taxon>
        <taxon>Eutheria</taxon>
        <taxon>Laurasiatheria</taxon>
        <taxon>Carnivora</taxon>
        <taxon>Caniformia</taxon>
        <taxon>Ursidae</taxon>
        <taxon>Ailuropoda</taxon>
    </lineage>
</organism>
<dbReference type="GeneTree" id="ENSGT00390000002641"/>
<name>A0A7N5KLM7_AILME</name>
<dbReference type="Proteomes" id="UP000008912">
    <property type="component" value="Unassembled WGS sequence"/>
</dbReference>
<dbReference type="InParanoid" id="A0A7N5KLM7"/>
<accession>A0A7N5KLM7</accession>
<dbReference type="AlphaFoldDB" id="A0A7N5KLM7"/>
<reference evidence="1" key="3">
    <citation type="submission" date="2025-09" db="UniProtKB">
        <authorList>
            <consortium name="Ensembl"/>
        </authorList>
    </citation>
    <scope>IDENTIFICATION</scope>
</reference>
<keyword evidence="2" id="KW-1185">Reference proteome</keyword>
<proteinExistence type="predicted"/>
<protein>
    <submittedName>
        <fullName evidence="1">Uncharacterized protein</fullName>
    </submittedName>
</protein>
<reference evidence="1 2" key="1">
    <citation type="journal article" date="2010" name="Nature">
        <title>The sequence and de novo assembly of the giant panda genome.</title>
        <authorList>
            <person name="Li R."/>
            <person name="Fan W."/>
            <person name="Tian G."/>
            <person name="Zhu H."/>
            <person name="He L."/>
            <person name="Cai J."/>
            <person name="Huang Q."/>
            <person name="Cai Q."/>
            <person name="Li B."/>
            <person name="Bai Y."/>
            <person name="Zhang Z."/>
            <person name="Zhang Y."/>
            <person name="Wang W."/>
            <person name="Li J."/>
            <person name="Wei F."/>
            <person name="Li H."/>
            <person name="Jian M."/>
            <person name="Li J."/>
            <person name="Zhang Z."/>
            <person name="Nielsen R."/>
            <person name="Li D."/>
            <person name="Gu W."/>
            <person name="Yang Z."/>
            <person name="Xuan Z."/>
            <person name="Ryder O.A."/>
            <person name="Leung F.C."/>
            <person name="Zhou Y."/>
            <person name="Cao J."/>
            <person name="Sun X."/>
            <person name="Fu Y."/>
            <person name="Fang X."/>
            <person name="Guo X."/>
            <person name="Wang B."/>
            <person name="Hou R."/>
            <person name="Shen F."/>
            <person name="Mu B."/>
            <person name="Ni P."/>
            <person name="Lin R."/>
            <person name="Qian W."/>
            <person name="Wang G."/>
            <person name="Yu C."/>
            <person name="Nie W."/>
            <person name="Wang J."/>
            <person name="Wu Z."/>
            <person name="Liang H."/>
            <person name="Min J."/>
            <person name="Wu Q."/>
            <person name="Cheng S."/>
            <person name="Ruan J."/>
            <person name="Wang M."/>
            <person name="Shi Z."/>
            <person name="Wen M."/>
            <person name="Liu B."/>
            <person name="Ren X."/>
            <person name="Zheng H."/>
            <person name="Dong D."/>
            <person name="Cook K."/>
            <person name="Shan G."/>
            <person name="Zhang H."/>
            <person name="Kosiol C."/>
            <person name="Xie X."/>
            <person name="Lu Z."/>
            <person name="Zheng H."/>
            <person name="Li Y."/>
            <person name="Steiner C.C."/>
            <person name="Lam T.T."/>
            <person name="Lin S."/>
            <person name="Zhang Q."/>
            <person name="Li G."/>
            <person name="Tian J."/>
            <person name="Gong T."/>
            <person name="Liu H."/>
            <person name="Zhang D."/>
            <person name="Fang L."/>
            <person name="Ye C."/>
            <person name="Zhang J."/>
            <person name="Hu W."/>
            <person name="Xu A."/>
            <person name="Ren Y."/>
            <person name="Zhang G."/>
            <person name="Bruford M.W."/>
            <person name="Li Q."/>
            <person name="Ma L."/>
            <person name="Guo Y."/>
            <person name="An N."/>
            <person name="Hu Y."/>
            <person name="Zheng Y."/>
            <person name="Shi Y."/>
            <person name="Li Z."/>
            <person name="Liu Q."/>
            <person name="Chen Y."/>
            <person name="Zhao J."/>
            <person name="Qu N."/>
            <person name="Zhao S."/>
            <person name="Tian F."/>
            <person name="Wang X."/>
            <person name="Wang H."/>
            <person name="Xu L."/>
            <person name="Liu X."/>
            <person name="Vinar T."/>
            <person name="Wang Y."/>
            <person name="Lam T.W."/>
            <person name="Yiu S.M."/>
            <person name="Liu S."/>
            <person name="Zhang H."/>
            <person name="Li D."/>
            <person name="Huang Y."/>
            <person name="Wang X."/>
            <person name="Yang G."/>
            <person name="Jiang Z."/>
            <person name="Wang J."/>
            <person name="Qin N."/>
            <person name="Li L."/>
            <person name="Li J."/>
            <person name="Bolund L."/>
            <person name="Kristiansen K."/>
            <person name="Wong G.K."/>
            <person name="Olson M."/>
            <person name="Zhang X."/>
            <person name="Li S."/>
            <person name="Yang H."/>
            <person name="Wang J."/>
            <person name="Wang J."/>
        </authorList>
    </citation>
    <scope>NUCLEOTIDE SEQUENCE [LARGE SCALE GENOMIC DNA]</scope>
</reference>
<sequence length="171" mass="18858">LFRPLLSQPVLTCNLWSVKIQAPVRFEWAVQLGVLLPVRIIANIYVPLCSLQRPFAAMDSFEPHNSLSRPRGWPPPPRGAEAIKVLFRLGCLLCWSLLSQTYLSLPPLVLPSQFLTLLSPQPGASQAHPPVPLSSHYSLSLSFSQPSFSKGLSTLAVFLPHLQFPLQPTAS</sequence>
<dbReference type="Ensembl" id="ENSAMET00000043412.1">
    <property type="protein sequence ID" value="ENSAMEP00000041878.1"/>
    <property type="gene ID" value="ENSAMEG00000029158.1"/>
</dbReference>
<evidence type="ECO:0000313" key="1">
    <source>
        <dbReference type="Ensembl" id="ENSAMEP00000041878.1"/>
    </source>
</evidence>